<name>A0A4Z2E377_9TELE</name>
<dbReference type="EMBL" id="SRLO01018761">
    <property type="protein sequence ID" value="TNN23366.1"/>
    <property type="molecule type" value="Genomic_DNA"/>
</dbReference>
<evidence type="ECO:0000256" key="1">
    <source>
        <dbReference type="SAM" id="MobiDB-lite"/>
    </source>
</evidence>
<reference evidence="2 3" key="1">
    <citation type="submission" date="2019-03" db="EMBL/GenBank/DDBJ databases">
        <title>First draft genome of Liparis tanakae, snailfish: a comprehensive survey of snailfish specific genes.</title>
        <authorList>
            <person name="Kim W."/>
            <person name="Song I."/>
            <person name="Jeong J.-H."/>
            <person name="Kim D."/>
            <person name="Kim S."/>
            <person name="Ryu S."/>
            <person name="Song J.Y."/>
            <person name="Lee S.K."/>
        </authorList>
    </citation>
    <scope>NUCLEOTIDE SEQUENCE [LARGE SCALE GENOMIC DNA]</scope>
    <source>
        <tissue evidence="2">Muscle</tissue>
    </source>
</reference>
<dbReference type="OrthoDB" id="10252328at2759"/>
<keyword evidence="3" id="KW-1185">Reference proteome</keyword>
<feature type="region of interest" description="Disordered" evidence="1">
    <location>
        <begin position="86"/>
        <end position="169"/>
    </location>
</feature>
<protein>
    <submittedName>
        <fullName evidence="2">Uncharacterized protein</fullName>
    </submittedName>
</protein>
<evidence type="ECO:0000313" key="3">
    <source>
        <dbReference type="Proteomes" id="UP000314294"/>
    </source>
</evidence>
<dbReference type="Proteomes" id="UP000314294">
    <property type="component" value="Unassembled WGS sequence"/>
</dbReference>
<gene>
    <name evidence="2" type="ORF">EYF80_066515</name>
</gene>
<dbReference type="AlphaFoldDB" id="A0A4Z2E377"/>
<evidence type="ECO:0000313" key="2">
    <source>
        <dbReference type="EMBL" id="TNN23366.1"/>
    </source>
</evidence>
<comment type="caution">
    <text evidence="2">The sequence shown here is derived from an EMBL/GenBank/DDBJ whole genome shotgun (WGS) entry which is preliminary data.</text>
</comment>
<proteinExistence type="predicted"/>
<organism evidence="2 3">
    <name type="scientific">Liparis tanakae</name>
    <name type="common">Tanaka's snailfish</name>
    <dbReference type="NCBI Taxonomy" id="230148"/>
    <lineage>
        <taxon>Eukaryota</taxon>
        <taxon>Metazoa</taxon>
        <taxon>Chordata</taxon>
        <taxon>Craniata</taxon>
        <taxon>Vertebrata</taxon>
        <taxon>Euteleostomi</taxon>
        <taxon>Actinopterygii</taxon>
        <taxon>Neopterygii</taxon>
        <taxon>Teleostei</taxon>
        <taxon>Neoteleostei</taxon>
        <taxon>Acanthomorphata</taxon>
        <taxon>Eupercaria</taxon>
        <taxon>Perciformes</taxon>
        <taxon>Cottioidei</taxon>
        <taxon>Cottales</taxon>
        <taxon>Liparidae</taxon>
        <taxon>Liparis</taxon>
    </lineage>
</organism>
<feature type="compositionally biased region" description="Polar residues" evidence="1">
    <location>
        <begin position="160"/>
        <end position="169"/>
    </location>
</feature>
<feature type="compositionally biased region" description="Basic and acidic residues" evidence="1">
    <location>
        <begin position="102"/>
        <end position="125"/>
    </location>
</feature>
<sequence length="169" mass="18707">MSVLQCASVALKAAVRRLDCSRQPAPGRLHALRQQQMLETLECLLQMGSHLHATVPRRRRRLPSVAGAAAEPLKCRGIHLMTQTRPVVLGGARRAASSQTPRGERTKEPVATSRRLDSHDKTSRERRLRGVTAPERRDDASGRWGWSAERLASRAPDAAGSQSTRPRLR</sequence>
<accession>A0A4Z2E377</accession>